<proteinExistence type="predicted"/>
<protein>
    <submittedName>
        <fullName evidence="2">Uncharacterized protein</fullName>
    </submittedName>
</protein>
<gene>
    <name evidence="2" type="ORF">SPL95_04350</name>
</gene>
<dbReference type="Proteomes" id="UP001322392">
    <property type="component" value="Chromosome"/>
</dbReference>
<name>A0ABZ1AAH9_9PSED</name>
<evidence type="ECO:0000313" key="2">
    <source>
        <dbReference type="EMBL" id="WRI25561.1"/>
    </source>
</evidence>
<dbReference type="RefSeq" id="WP_269078568.1">
    <property type="nucleotide sequence ID" value="NZ_CP117446.1"/>
</dbReference>
<feature type="region of interest" description="Disordered" evidence="1">
    <location>
        <begin position="1"/>
        <end position="27"/>
    </location>
</feature>
<organism evidence="2 3">
    <name type="scientific">Pseudomonas canadensis</name>
    <dbReference type="NCBI Taxonomy" id="915099"/>
    <lineage>
        <taxon>Bacteria</taxon>
        <taxon>Pseudomonadati</taxon>
        <taxon>Pseudomonadota</taxon>
        <taxon>Gammaproteobacteria</taxon>
        <taxon>Pseudomonadales</taxon>
        <taxon>Pseudomonadaceae</taxon>
        <taxon>Pseudomonas</taxon>
    </lineage>
</organism>
<evidence type="ECO:0000313" key="3">
    <source>
        <dbReference type="Proteomes" id="UP001322392"/>
    </source>
</evidence>
<reference evidence="2 3" key="1">
    <citation type="submission" date="2023-12" db="EMBL/GenBank/DDBJ databases">
        <title>First complete genome sequence of Pseudomonas canadensis strain Pcan-CK-23 isolated from homogenized tissues of Zophobas morio larvae.</title>
        <authorList>
            <person name="Kundlacz C."/>
            <person name="Aldeia C."/>
            <person name="Eddoubaji Y."/>
            <person name="Campos-Madueno E.I."/>
            <person name="Endimiani A."/>
        </authorList>
    </citation>
    <scope>NUCLEOTIDE SEQUENCE [LARGE SCALE GENOMIC DNA]</scope>
    <source>
        <strain evidence="2 3">Pcan-CK-23</strain>
    </source>
</reference>
<keyword evidence="3" id="KW-1185">Reference proteome</keyword>
<sequence length="43" mass="4891">MKTPSSFEDRDARQQLHSVPLSDANDLRPQWNLSDVLVKGIEP</sequence>
<accession>A0ABZ1AAH9</accession>
<evidence type="ECO:0000256" key="1">
    <source>
        <dbReference type="SAM" id="MobiDB-lite"/>
    </source>
</evidence>
<dbReference type="EMBL" id="CP139639">
    <property type="protein sequence ID" value="WRI25561.1"/>
    <property type="molecule type" value="Genomic_DNA"/>
</dbReference>